<dbReference type="AlphaFoldDB" id="U3U994"/>
<dbReference type="PATRIC" id="fig|1235990.3.peg.354"/>
<organism evidence="1 2">
    <name type="scientific">Candidatus Pantoea carbekii</name>
    <dbReference type="NCBI Taxonomy" id="1235990"/>
    <lineage>
        <taxon>Bacteria</taxon>
        <taxon>Pseudomonadati</taxon>
        <taxon>Pseudomonadota</taxon>
        <taxon>Gammaproteobacteria</taxon>
        <taxon>Enterobacterales</taxon>
        <taxon>Erwiniaceae</taxon>
        <taxon>Pantoea</taxon>
    </lineage>
</organism>
<dbReference type="InterPro" id="IPR030970">
    <property type="entry name" value="ABC_MlaD"/>
</dbReference>
<dbReference type="Proteomes" id="UP000016900">
    <property type="component" value="Chromosome"/>
</dbReference>
<dbReference type="EMBL" id="AP012554">
    <property type="protein sequence ID" value="BAO00328.1"/>
    <property type="molecule type" value="Genomic_DNA"/>
</dbReference>
<dbReference type="KEGG" id="pck:BMSBPS_0825"/>
<accession>U3U994</accession>
<dbReference type="NCBIfam" id="TIGR04430">
    <property type="entry name" value="OM_asym_MlaD"/>
    <property type="match status" value="1"/>
</dbReference>
<dbReference type="GO" id="GO:0005548">
    <property type="term" value="F:phospholipid transporter activity"/>
    <property type="evidence" value="ECO:0007669"/>
    <property type="project" value="TreeGrafter"/>
</dbReference>
<dbReference type="STRING" id="1235990.BMSBPS_0825"/>
<dbReference type="Pfam" id="PF02470">
    <property type="entry name" value="MlaD"/>
    <property type="match status" value="1"/>
</dbReference>
<dbReference type="PANTHER" id="PTHR33371:SF4">
    <property type="entry name" value="INTERMEMBRANE PHOSPHOLIPID TRANSPORT SYSTEM BINDING PROTEIN MLAD"/>
    <property type="match status" value="1"/>
</dbReference>
<protein>
    <submittedName>
        <fullName evidence="1">YrbD protein</fullName>
    </submittedName>
</protein>
<dbReference type="PANTHER" id="PTHR33371">
    <property type="entry name" value="INTERMEMBRANE PHOSPHOLIPID TRANSPORT SYSTEM BINDING PROTEIN MLAD-RELATED"/>
    <property type="match status" value="1"/>
</dbReference>
<name>U3U994_9GAMM</name>
<gene>
    <name evidence="1" type="primary">yrbD</name>
    <name evidence="1" type="ORF">HHS_03580</name>
</gene>
<reference evidence="1 2" key="1">
    <citation type="submission" date="2012-10" db="EMBL/GenBank/DDBJ databases">
        <title>Genome sequence of the symbiont of the pentatomidae stink bug Halyomorpha halys.</title>
        <authorList>
            <person name="Kobayashi H."/>
            <person name="Fujii-Muramatsu R."/>
            <person name="Takeishi K."/>
            <person name="Noda H."/>
        </authorList>
    </citation>
    <scope>NUCLEOTIDE SEQUENCE [LARGE SCALE GENOMIC DNA]</scope>
</reference>
<dbReference type="GO" id="GO:0005543">
    <property type="term" value="F:phospholipid binding"/>
    <property type="evidence" value="ECO:0007669"/>
    <property type="project" value="TreeGrafter"/>
</dbReference>
<evidence type="ECO:0000313" key="1">
    <source>
        <dbReference type="EMBL" id="BAO00328.1"/>
    </source>
</evidence>
<proteinExistence type="predicted"/>
<keyword evidence="2" id="KW-1185">Reference proteome</keyword>
<evidence type="ECO:0000313" key="2">
    <source>
        <dbReference type="Proteomes" id="UP000016900"/>
    </source>
</evidence>
<sequence>MIQSKKKEIWVGLLILFALLALLFLSIRVANFKLFGNEKTWKLYASFDDIGGLKLSAPVKIGGVVIGRVTNIMLDDKLLFPRVTMEISNKYINKIPDTSSLSIRTQGLLGEQFLTFNLGFYDPQLGSTMLKNGCTIRDTKSVIIIEDIIGQLLYKNNKKRKD</sequence>
<dbReference type="eggNOG" id="COG1463">
    <property type="taxonomic scope" value="Bacteria"/>
</dbReference>
<dbReference type="InterPro" id="IPR003399">
    <property type="entry name" value="Mce/MlaD"/>
</dbReference>
<dbReference type="KEGG" id="hhs:HHS_03580"/>
<dbReference type="InterPro" id="IPR052336">
    <property type="entry name" value="MlaD_Phospholipid_Transporter"/>
</dbReference>